<evidence type="ECO:0000256" key="1">
    <source>
        <dbReference type="SAM" id="MobiDB-lite"/>
    </source>
</evidence>
<sequence length="129" mass="14351">MAISIEMYPSTGQRLEIDNKQSFTKILQNTISLLKSSQKRSWEKIKAVMQEFQFQYFPPNLDFRGSDEANLGGGTGGKMKQAVGKSFDKSKETVEGTAKSAAEVVGKTMDKTTKKVKKSVFEEESDAEL</sequence>
<proteinExistence type="predicted"/>
<reference evidence="3" key="1">
    <citation type="submission" date="2016-06" db="EMBL/GenBank/DDBJ databases">
        <title>Parallel loss of symbiosis genes in relatives of nitrogen-fixing non-legume Parasponia.</title>
        <authorList>
            <person name="Van Velzen R."/>
            <person name="Holmer R."/>
            <person name="Bu F."/>
            <person name="Rutten L."/>
            <person name="Van Zeijl A."/>
            <person name="Liu W."/>
            <person name="Santuari L."/>
            <person name="Cao Q."/>
            <person name="Sharma T."/>
            <person name="Shen D."/>
            <person name="Roswanjaya Y."/>
            <person name="Wardhani T."/>
            <person name="Kalhor M.S."/>
            <person name="Jansen J."/>
            <person name="Van den Hoogen J."/>
            <person name="Gungor B."/>
            <person name="Hartog M."/>
            <person name="Hontelez J."/>
            <person name="Verver J."/>
            <person name="Yang W.-C."/>
            <person name="Schijlen E."/>
            <person name="Repin R."/>
            <person name="Schilthuizen M."/>
            <person name="Schranz E."/>
            <person name="Heidstra R."/>
            <person name="Miyata K."/>
            <person name="Fedorova E."/>
            <person name="Kohlen W."/>
            <person name="Bisseling T."/>
            <person name="Smit S."/>
            <person name="Geurts R."/>
        </authorList>
    </citation>
    <scope>NUCLEOTIDE SEQUENCE [LARGE SCALE GENOMIC DNA]</scope>
    <source>
        <strain evidence="3">cv. RG33-2</strain>
    </source>
</reference>
<gene>
    <name evidence="2" type="ORF">TorRG33x02_185260</name>
</gene>
<feature type="region of interest" description="Disordered" evidence="1">
    <location>
        <begin position="110"/>
        <end position="129"/>
    </location>
</feature>
<keyword evidence="3" id="KW-1185">Reference proteome</keyword>
<dbReference type="InParanoid" id="A0A2P5EJE0"/>
<organism evidence="2 3">
    <name type="scientific">Trema orientale</name>
    <name type="common">Charcoal tree</name>
    <name type="synonym">Celtis orientalis</name>
    <dbReference type="NCBI Taxonomy" id="63057"/>
    <lineage>
        <taxon>Eukaryota</taxon>
        <taxon>Viridiplantae</taxon>
        <taxon>Streptophyta</taxon>
        <taxon>Embryophyta</taxon>
        <taxon>Tracheophyta</taxon>
        <taxon>Spermatophyta</taxon>
        <taxon>Magnoliopsida</taxon>
        <taxon>eudicotyledons</taxon>
        <taxon>Gunneridae</taxon>
        <taxon>Pentapetalae</taxon>
        <taxon>rosids</taxon>
        <taxon>fabids</taxon>
        <taxon>Rosales</taxon>
        <taxon>Cannabaceae</taxon>
        <taxon>Trema</taxon>
    </lineage>
</organism>
<name>A0A2P5EJE0_TREOI</name>
<dbReference type="AlphaFoldDB" id="A0A2P5EJE0"/>
<protein>
    <submittedName>
        <fullName evidence="2">Uncharacterized protein</fullName>
    </submittedName>
</protein>
<dbReference type="PANTHER" id="PTHR35463:SF10">
    <property type="entry name" value="TRANSMEMBRANE PROTEIN"/>
    <property type="match status" value="1"/>
</dbReference>
<evidence type="ECO:0000313" key="2">
    <source>
        <dbReference type="EMBL" id="PON85670.1"/>
    </source>
</evidence>
<dbReference type="EMBL" id="JXTC01000144">
    <property type="protein sequence ID" value="PON85670.1"/>
    <property type="molecule type" value="Genomic_DNA"/>
</dbReference>
<dbReference type="STRING" id="63057.A0A2P5EJE0"/>
<dbReference type="Proteomes" id="UP000237000">
    <property type="component" value="Unassembled WGS sequence"/>
</dbReference>
<accession>A0A2P5EJE0</accession>
<comment type="caution">
    <text evidence="2">The sequence shown here is derived from an EMBL/GenBank/DDBJ whole genome shotgun (WGS) entry which is preliminary data.</text>
</comment>
<dbReference type="OrthoDB" id="690661at2759"/>
<evidence type="ECO:0000313" key="3">
    <source>
        <dbReference type="Proteomes" id="UP000237000"/>
    </source>
</evidence>
<feature type="region of interest" description="Disordered" evidence="1">
    <location>
        <begin position="67"/>
        <end position="92"/>
    </location>
</feature>
<dbReference type="PANTHER" id="PTHR35463">
    <property type="entry name" value="TRANSMEMBRANE PROTEIN"/>
    <property type="match status" value="1"/>
</dbReference>